<dbReference type="GO" id="GO:0005737">
    <property type="term" value="C:cytoplasm"/>
    <property type="evidence" value="ECO:0007669"/>
    <property type="project" value="UniProtKB-SubCell"/>
</dbReference>
<dbReference type="PIRSF" id="PIRSF000171">
    <property type="entry name" value="SDHA_APRA_LASPO"/>
    <property type="match status" value="1"/>
</dbReference>
<dbReference type="GO" id="GO:0008734">
    <property type="term" value="F:L-aspartate oxidase activity"/>
    <property type="evidence" value="ECO:0007669"/>
    <property type="project" value="UniProtKB-UniRule"/>
</dbReference>
<keyword evidence="9 13" id="KW-0560">Oxidoreductase</keyword>
<comment type="caution">
    <text evidence="16">The sequence shown here is derived from an EMBL/GenBank/DDBJ whole genome shotgun (WGS) entry which is preliminary data.</text>
</comment>
<dbReference type="NCBIfam" id="TIGR00551">
    <property type="entry name" value="nadB"/>
    <property type="match status" value="1"/>
</dbReference>
<feature type="domain" description="Fumarate reductase/succinate dehydrogenase flavoprotein-like C-terminal" evidence="15">
    <location>
        <begin position="415"/>
        <end position="506"/>
    </location>
</feature>
<dbReference type="InterPro" id="IPR003953">
    <property type="entry name" value="FAD-dep_OxRdtase_2_FAD-bd"/>
</dbReference>
<comment type="catalytic activity">
    <reaction evidence="10">
        <text>L-aspartate + O2 = iminosuccinate + H2O2</text>
        <dbReference type="Rhea" id="RHEA:25876"/>
        <dbReference type="ChEBI" id="CHEBI:15379"/>
        <dbReference type="ChEBI" id="CHEBI:16240"/>
        <dbReference type="ChEBI" id="CHEBI:29991"/>
        <dbReference type="ChEBI" id="CHEBI:77875"/>
        <dbReference type="EC" id="1.4.3.16"/>
    </reaction>
    <physiologicalReaction direction="left-to-right" evidence="10">
        <dbReference type="Rhea" id="RHEA:25877"/>
    </physiologicalReaction>
</comment>
<dbReference type="GO" id="GO:0033765">
    <property type="term" value="F:steroid dehydrogenase activity, acting on the CH-CH group of donors"/>
    <property type="evidence" value="ECO:0007669"/>
    <property type="project" value="UniProtKB-ARBA"/>
</dbReference>
<evidence type="ECO:0000259" key="15">
    <source>
        <dbReference type="Pfam" id="PF02910"/>
    </source>
</evidence>
<keyword evidence="6 13" id="KW-0285">Flavoprotein</keyword>
<dbReference type="Gene3D" id="3.50.50.60">
    <property type="entry name" value="FAD/NAD(P)-binding domain"/>
    <property type="match status" value="1"/>
</dbReference>
<dbReference type="EC" id="1.4.3.16" evidence="4 11"/>
<dbReference type="InterPro" id="IPR027477">
    <property type="entry name" value="Succ_DH/fumarate_Rdtase_cat_sf"/>
</dbReference>
<dbReference type="PANTHER" id="PTHR42716:SF2">
    <property type="entry name" value="L-ASPARTATE OXIDASE, CHLOROPLASTIC"/>
    <property type="match status" value="1"/>
</dbReference>
<evidence type="ECO:0000313" key="16">
    <source>
        <dbReference type="EMBL" id="TCP19124.1"/>
    </source>
</evidence>
<evidence type="ECO:0000256" key="6">
    <source>
        <dbReference type="ARBA" id="ARBA00022630"/>
    </source>
</evidence>
<dbReference type="SUPFAM" id="SSF51905">
    <property type="entry name" value="FAD/NAD(P)-binding domain"/>
    <property type="match status" value="1"/>
</dbReference>
<comment type="pathway">
    <text evidence="2 13">Cofactor biosynthesis; NAD(+) biosynthesis; iminoaspartate from L-aspartate (oxidase route): step 1/1.</text>
</comment>
<evidence type="ECO:0000256" key="2">
    <source>
        <dbReference type="ARBA" id="ARBA00004950"/>
    </source>
</evidence>
<keyword evidence="17" id="KW-1185">Reference proteome</keyword>
<keyword evidence="8 13" id="KW-0274">FAD</keyword>
<feature type="active site" description="Proton acceptor" evidence="12">
    <location>
        <position position="274"/>
    </location>
</feature>
<name>A0A4R2NDG8_9BACL</name>
<dbReference type="NCBIfam" id="NF005978">
    <property type="entry name" value="PRK08071.1"/>
    <property type="match status" value="1"/>
</dbReference>
<accession>A0A4R2NDG8</accession>
<dbReference type="SUPFAM" id="SSF46977">
    <property type="entry name" value="Succinate dehydrogenase/fumarate reductase flavoprotein C-terminal domain"/>
    <property type="match status" value="1"/>
</dbReference>
<dbReference type="Gene3D" id="3.90.700.10">
    <property type="entry name" value="Succinate dehydrogenase/fumarate reductase flavoprotein, catalytic domain"/>
    <property type="match status" value="1"/>
</dbReference>
<evidence type="ECO:0000256" key="13">
    <source>
        <dbReference type="RuleBase" id="RU362049"/>
    </source>
</evidence>
<dbReference type="InterPro" id="IPR005288">
    <property type="entry name" value="NadB"/>
</dbReference>
<dbReference type="InterPro" id="IPR037099">
    <property type="entry name" value="Fum_R/Succ_DH_flav-like_C_sf"/>
</dbReference>
<evidence type="ECO:0000256" key="10">
    <source>
        <dbReference type="ARBA" id="ARBA00048305"/>
    </source>
</evidence>
<evidence type="ECO:0000256" key="7">
    <source>
        <dbReference type="ARBA" id="ARBA00022642"/>
    </source>
</evidence>
<evidence type="ECO:0000256" key="8">
    <source>
        <dbReference type="ARBA" id="ARBA00022827"/>
    </source>
</evidence>
<evidence type="ECO:0000256" key="11">
    <source>
        <dbReference type="NCBIfam" id="TIGR00551"/>
    </source>
</evidence>
<comment type="similarity">
    <text evidence="3 13">Belongs to the FAD-dependent oxidoreductase 2 family. NadB subfamily.</text>
</comment>
<organism evidence="16 17">
    <name type="scientific">Scopulibacillus darangshiensis</name>
    <dbReference type="NCBI Taxonomy" id="442528"/>
    <lineage>
        <taxon>Bacteria</taxon>
        <taxon>Bacillati</taxon>
        <taxon>Bacillota</taxon>
        <taxon>Bacilli</taxon>
        <taxon>Bacillales</taxon>
        <taxon>Sporolactobacillaceae</taxon>
        <taxon>Scopulibacillus</taxon>
    </lineage>
</organism>
<dbReference type="InterPro" id="IPR036188">
    <property type="entry name" value="FAD/NAD-bd_sf"/>
</dbReference>
<dbReference type="EMBL" id="SLXK01000067">
    <property type="protein sequence ID" value="TCP19124.1"/>
    <property type="molecule type" value="Genomic_DNA"/>
</dbReference>
<evidence type="ECO:0000259" key="14">
    <source>
        <dbReference type="Pfam" id="PF00890"/>
    </source>
</evidence>
<comment type="subcellular location">
    <subcellularLocation>
        <location evidence="13">Cytoplasm</location>
    </subcellularLocation>
</comment>
<dbReference type="GO" id="GO:0034628">
    <property type="term" value="P:'de novo' NAD+ biosynthetic process from L-aspartate"/>
    <property type="evidence" value="ECO:0007669"/>
    <property type="project" value="TreeGrafter"/>
</dbReference>
<evidence type="ECO:0000256" key="9">
    <source>
        <dbReference type="ARBA" id="ARBA00023002"/>
    </source>
</evidence>
<dbReference type="UniPathway" id="UPA00253">
    <property type="reaction ID" value="UER00326"/>
</dbReference>
<sequence length="515" mass="56649">MERYHADVIIVGSGLAALVAADQLGDDKNVIIITKSAWQSSNSFLAQGGIAATYSDEDDWRSHLEDALRAGHDHNDEHATECLVKGSRKTIQGLIDRGMVFDLDVAGEVRLAREGGHRRHRILHAGGDATGKALALHVKGYLEGRVTIHENTQAMDLLVENGHCSGLWARNENSEPVLYQAHQTIVATGGIGHVYEPSSNHPNVTGDGLAMAYRAGASLADMEFVQFHPTLLVKNNQSFGLVSEAVRGEGAVLINQDGERMMKGVHPQEDLAPRDIVARTLFEAKTSGRAEALFLDITKVSDFEVRFPTITRLCLQANVDLAEGRVPVSPGAHFSMGGIVTDLYGRTNITGLYACGEAACTGVHGANRIASHSLLEAITFAVNMAEQILADQKPLFKTDLPEPVLTNKQLILPEREVLQQIMFQHVGIIRNDASLRNALNWLQEQTDGNEALTHLYLSKREMETLNMLTVSQLIATSALERMESRGGHYRTDCPNEEAAWYKKRIIRERVRVEQF</sequence>
<proteinExistence type="inferred from homology"/>
<dbReference type="InterPro" id="IPR015939">
    <property type="entry name" value="Fum_Rdtase/Succ_DH_flav-like_C"/>
</dbReference>
<feature type="domain" description="FAD-dependent oxidoreductase 2 FAD-binding" evidence="14">
    <location>
        <begin position="7"/>
        <end position="374"/>
    </location>
</feature>
<dbReference type="SUPFAM" id="SSF56425">
    <property type="entry name" value="Succinate dehydrogenase/fumarate reductase flavoprotein, catalytic domain"/>
    <property type="match status" value="1"/>
</dbReference>
<dbReference type="Proteomes" id="UP000295416">
    <property type="component" value="Unassembled WGS sequence"/>
</dbReference>
<dbReference type="Gene3D" id="1.20.58.100">
    <property type="entry name" value="Fumarate reductase/succinate dehydrogenase flavoprotein-like, C-terminal domain"/>
    <property type="match status" value="1"/>
</dbReference>
<dbReference type="OrthoDB" id="9806724at2"/>
<dbReference type="RefSeq" id="WP_132748500.1">
    <property type="nucleotide sequence ID" value="NZ_SLXK01000067.1"/>
</dbReference>
<keyword evidence="7 13" id="KW-0662">Pyridine nucleotide biosynthesis</keyword>
<evidence type="ECO:0000256" key="1">
    <source>
        <dbReference type="ARBA" id="ARBA00001974"/>
    </source>
</evidence>
<reference evidence="16 17" key="1">
    <citation type="submission" date="2019-03" db="EMBL/GenBank/DDBJ databases">
        <title>Genomic Encyclopedia of Type Strains, Phase IV (KMG-IV): sequencing the most valuable type-strain genomes for metagenomic binning, comparative biology and taxonomic classification.</title>
        <authorList>
            <person name="Goeker M."/>
        </authorList>
    </citation>
    <scope>NUCLEOTIDE SEQUENCE [LARGE SCALE GENOMIC DNA]</scope>
    <source>
        <strain evidence="16 17">DSM 19377</strain>
    </source>
</reference>
<comment type="cofactor">
    <cofactor evidence="1 13">
        <name>FAD</name>
        <dbReference type="ChEBI" id="CHEBI:57692"/>
    </cofactor>
</comment>
<evidence type="ECO:0000256" key="3">
    <source>
        <dbReference type="ARBA" id="ARBA00008562"/>
    </source>
</evidence>
<evidence type="ECO:0000313" key="17">
    <source>
        <dbReference type="Proteomes" id="UP000295416"/>
    </source>
</evidence>
<dbReference type="AlphaFoldDB" id="A0A4R2NDG8"/>
<dbReference type="PRINTS" id="PR00368">
    <property type="entry name" value="FADPNR"/>
</dbReference>
<evidence type="ECO:0000256" key="4">
    <source>
        <dbReference type="ARBA" id="ARBA00012173"/>
    </source>
</evidence>
<gene>
    <name evidence="16" type="ORF">EV207_1672</name>
</gene>
<evidence type="ECO:0000256" key="12">
    <source>
        <dbReference type="PIRSR" id="PIRSR000171-1"/>
    </source>
</evidence>
<dbReference type="Pfam" id="PF00890">
    <property type="entry name" value="FAD_binding_2"/>
    <property type="match status" value="1"/>
</dbReference>
<dbReference type="Pfam" id="PF02910">
    <property type="entry name" value="Succ_DH_flav_C"/>
    <property type="match status" value="1"/>
</dbReference>
<evidence type="ECO:0000256" key="5">
    <source>
        <dbReference type="ARBA" id="ARBA00021901"/>
    </source>
</evidence>
<protein>
    <recommendedName>
        <fullName evidence="5 11">L-aspartate oxidase</fullName>
        <ecNumber evidence="4 11">1.4.3.16</ecNumber>
    </recommendedName>
</protein>
<comment type="function">
    <text evidence="13">Catalyzes the oxidation of L-aspartate to iminoaspartate.</text>
</comment>
<dbReference type="FunFam" id="3.90.700.10:FF:000002">
    <property type="entry name" value="L-aspartate oxidase"/>
    <property type="match status" value="1"/>
</dbReference>
<dbReference type="PANTHER" id="PTHR42716">
    <property type="entry name" value="L-ASPARTATE OXIDASE"/>
    <property type="match status" value="1"/>
</dbReference>